<protein>
    <submittedName>
        <fullName evidence="3">LPS-assembly protein LptD</fullName>
    </submittedName>
</protein>
<sequence>MLILFVFIGSRNVHAQVETEQPQITPPDTTSSASPLNTQQGGEQPPGGIPAGANTQQTAQNRSADRQAVEDAVNFQARDSLTFTFGEQRIAMLYGAANVSHESGNLKAGTVELNLDKSQLQATASSAQDTLSHPVLTQDDQELRSTRILFNYETERGKFEVAEINVPDGHLIGTKVKNVSRNEVFIEDGIYSTCPPEHMYYYIQAKRMKVVDEEEIFFTNARLFILDIPYPLIFPFGYVPAGFEQRRSGLLEPTYAFQNTSARGIGLQNLGWFQYFSDYFTAQTSFDIFTSGTFFNESRMQYRKTGDFNGSVTIGYSKERGLEPTDPGFTETTTKRISVNHSQELSPYASLSANINLRTADYFRRNSFDLDERAETSTTSRVSYRYNHPENLYNFSVSSNLNQQFATNTTRLTGPEMNFSVRQFSPFESDNTGMEEQWYERVTVNYRNNFSSRYTFQPTAADSAKINWFDALFDPQKYEEATGNDDHLQYGFIQRAQVSAGQLIPSRFLNVSAGINYNEYWYPATIRKEFNEEENRVETFKERSFATTRDFSTNLSFNTTFYGISQIKAGSFEGLRHTVRPNISFSYRPDFSSDQWGIYREVQRDTLGNTQEYSIFEDAVFGGPGAGEQRTMSFGVTNILETKRVRRDSTGEVKSNNLRLIDNLSATSSYNFAADSLNFGRMNVSLSSSAVNNFRIRASAGYSFYSRDENGREIDRFIWQDTNKFLQPLNYSLSVSTDITLGGRGRGARITTPEYRPYDPYDQTFFSPVDTRFFSQPVQGYSSGFRMGLDFSYRWTYRHGRDARKSAVLNANNIQFNLTPKWSLRTRLGYDFIEKELTPSQFSLNRQMVCWNLSFNFNPFGEFQYYAFRLSLSGGQIQSLFQKLPLLNNLERSSSPNGRVPRRY</sequence>
<reference evidence="3" key="1">
    <citation type="submission" date="2022-01" db="EMBL/GenBank/DDBJ databases">
        <authorList>
            <person name="Wang Y."/>
        </authorList>
    </citation>
    <scope>NUCLEOTIDE SEQUENCE</scope>
    <source>
        <strain evidence="3">WB101</strain>
    </source>
</reference>
<evidence type="ECO:0000256" key="1">
    <source>
        <dbReference type="SAM" id="MobiDB-lite"/>
    </source>
</evidence>
<evidence type="ECO:0000313" key="3">
    <source>
        <dbReference type="EMBL" id="MCG2587720.1"/>
    </source>
</evidence>
<feature type="compositionally biased region" description="Polar residues" evidence="1">
    <location>
        <begin position="18"/>
        <end position="38"/>
    </location>
</feature>
<evidence type="ECO:0000313" key="4">
    <source>
        <dbReference type="Proteomes" id="UP001165366"/>
    </source>
</evidence>
<dbReference type="PANTHER" id="PTHR30189">
    <property type="entry name" value="LPS-ASSEMBLY PROTEIN"/>
    <property type="match status" value="1"/>
</dbReference>
<proteinExistence type="predicted"/>
<dbReference type="Proteomes" id="UP001165366">
    <property type="component" value="Unassembled WGS sequence"/>
</dbReference>
<feature type="domain" description="LPS-assembly protein LptD central" evidence="2">
    <location>
        <begin position="216"/>
        <end position="705"/>
    </location>
</feature>
<dbReference type="PANTHER" id="PTHR30189:SF1">
    <property type="entry name" value="LPS-ASSEMBLY PROTEIN LPTD"/>
    <property type="match status" value="1"/>
</dbReference>
<dbReference type="InterPro" id="IPR045659">
    <property type="entry name" value="LptD_2"/>
</dbReference>
<comment type="caution">
    <text evidence="3">The sequence shown here is derived from an EMBL/GenBank/DDBJ whole genome shotgun (WGS) entry which is preliminary data.</text>
</comment>
<gene>
    <name evidence="3" type="ORF">L6773_04025</name>
</gene>
<keyword evidence="4" id="KW-1185">Reference proteome</keyword>
<dbReference type="Pfam" id="PF19838">
    <property type="entry name" value="LptD_2"/>
    <property type="match status" value="1"/>
</dbReference>
<name>A0ABS9KA65_9BACT</name>
<dbReference type="InterPro" id="IPR050218">
    <property type="entry name" value="LptD"/>
</dbReference>
<accession>A0ABS9KA65</accession>
<dbReference type="EMBL" id="JAKLWS010000003">
    <property type="protein sequence ID" value="MCG2587720.1"/>
    <property type="molecule type" value="Genomic_DNA"/>
</dbReference>
<organism evidence="3 4">
    <name type="scientific">Rhodohalobacter sulfatireducens</name>
    <dbReference type="NCBI Taxonomy" id="2911366"/>
    <lineage>
        <taxon>Bacteria</taxon>
        <taxon>Pseudomonadati</taxon>
        <taxon>Balneolota</taxon>
        <taxon>Balneolia</taxon>
        <taxon>Balneolales</taxon>
        <taxon>Balneolaceae</taxon>
        <taxon>Rhodohalobacter</taxon>
    </lineage>
</organism>
<feature type="compositionally biased region" description="Polar residues" evidence="1">
    <location>
        <begin position="53"/>
        <end position="62"/>
    </location>
</feature>
<evidence type="ECO:0000259" key="2">
    <source>
        <dbReference type="Pfam" id="PF19838"/>
    </source>
</evidence>
<reference evidence="3" key="2">
    <citation type="submission" date="2024-05" db="EMBL/GenBank/DDBJ databases">
        <title>Rhodohalobacter halophilus gen. nov., sp. nov., a moderately halophilic member of the family Balneolaceae.</title>
        <authorList>
            <person name="Xia J."/>
        </authorList>
    </citation>
    <scope>NUCLEOTIDE SEQUENCE</scope>
    <source>
        <strain evidence="3">WB101</strain>
    </source>
</reference>
<dbReference type="RefSeq" id="WP_237852563.1">
    <property type="nucleotide sequence ID" value="NZ_JAKLWS010000003.1"/>
</dbReference>
<feature type="region of interest" description="Disordered" evidence="1">
    <location>
        <begin position="17"/>
        <end position="67"/>
    </location>
</feature>